<dbReference type="PROSITE" id="PS00820">
    <property type="entry name" value="GLUCOAMYLASE"/>
    <property type="match status" value="1"/>
</dbReference>
<feature type="domain" description="GH15-like" evidence="5">
    <location>
        <begin position="377"/>
        <end position="632"/>
    </location>
</feature>
<dbReference type="Pfam" id="PF00723">
    <property type="entry name" value="Glyco_hydro_15"/>
    <property type="match status" value="2"/>
</dbReference>
<evidence type="ECO:0000259" key="5">
    <source>
        <dbReference type="Pfam" id="PF00723"/>
    </source>
</evidence>
<dbReference type="SUPFAM" id="SSF48208">
    <property type="entry name" value="Six-hairpin glycosidases"/>
    <property type="match status" value="1"/>
</dbReference>
<accession>A0A059ZUD2</accession>
<dbReference type="eggNOG" id="COG3387">
    <property type="taxonomic scope" value="Bacteria"/>
</dbReference>
<evidence type="ECO:0000256" key="3">
    <source>
        <dbReference type="ARBA" id="ARBA00023295"/>
    </source>
</evidence>
<dbReference type="InterPro" id="IPR008928">
    <property type="entry name" value="6-hairpin_glycosidase_sf"/>
</dbReference>
<keyword evidence="3 7" id="KW-0326">Glycosidase</keyword>
<evidence type="ECO:0000256" key="1">
    <source>
        <dbReference type="ARBA" id="ARBA00006188"/>
    </source>
</evidence>
<dbReference type="Gene3D" id="1.50.10.10">
    <property type="match status" value="1"/>
</dbReference>
<dbReference type="AlphaFoldDB" id="A0A059ZUD2"/>
<organism evidence="7 8">
    <name type="scientific">Acidithiobacillus caldus (strain ATCC 51756 / DSM 8584 / KU)</name>
    <dbReference type="NCBI Taxonomy" id="637389"/>
    <lineage>
        <taxon>Bacteria</taxon>
        <taxon>Pseudomonadati</taxon>
        <taxon>Pseudomonadota</taxon>
        <taxon>Acidithiobacillia</taxon>
        <taxon>Acidithiobacillales</taxon>
        <taxon>Acidithiobacillaceae</taxon>
        <taxon>Acidithiobacillus</taxon>
    </lineage>
</organism>
<dbReference type="GO" id="GO:0030246">
    <property type="term" value="F:carbohydrate binding"/>
    <property type="evidence" value="ECO:0007669"/>
    <property type="project" value="InterPro"/>
</dbReference>
<dbReference type="GO" id="GO:0004339">
    <property type="term" value="F:glucan 1,4-alpha-glucosidase activity"/>
    <property type="evidence" value="ECO:0007669"/>
    <property type="project" value="UniProtKB-EC"/>
</dbReference>
<reference evidence="7 8" key="1">
    <citation type="journal article" date="2009" name="J. Bacteriol.">
        <title>Draft genome sequence of the extremely acidophilic bacterium Acidithiobacillus caldus ATCC 51756 reveals metabolic versatility in the genus Acidithiobacillus.</title>
        <authorList>
            <person name="Valdes J."/>
            <person name="Quatrini R."/>
            <person name="Hallberg K."/>
            <person name="Dopson M."/>
            <person name="Valenzuela P.D."/>
            <person name="Holmes D.S."/>
        </authorList>
    </citation>
    <scope>NUCLEOTIDE SEQUENCE [LARGE SCALE GENOMIC DNA]</scope>
    <source>
        <strain evidence="8">ATCC 51756 / DSM 8584 / KU</strain>
    </source>
</reference>
<dbReference type="SUPFAM" id="SSF74650">
    <property type="entry name" value="Galactose mutarotase-like"/>
    <property type="match status" value="1"/>
</dbReference>
<dbReference type="CDD" id="cd07430">
    <property type="entry name" value="GH15_N"/>
    <property type="match status" value="1"/>
</dbReference>
<dbReference type="InterPro" id="IPR011613">
    <property type="entry name" value="GH15-like"/>
</dbReference>
<keyword evidence="2 7" id="KW-0378">Hydrolase</keyword>
<name>A0A059ZUD2_ACICK</name>
<dbReference type="InterPro" id="IPR011013">
    <property type="entry name" value="Gal_mutarotase_sf_dom"/>
</dbReference>
<feature type="domain" description="GH15-like" evidence="5">
    <location>
        <begin position="290"/>
        <end position="358"/>
    </location>
</feature>
<evidence type="ECO:0000256" key="4">
    <source>
        <dbReference type="SAM" id="MobiDB-lite"/>
    </source>
</evidence>
<dbReference type="InterPro" id="IPR012341">
    <property type="entry name" value="6hp_glycosidase-like_sf"/>
</dbReference>
<evidence type="ECO:0000259" key="6">
    <source>
        <dbReference type="Pfam" id="PF09137"/>
    </source>
</evidence>
<dbReference type="PANTHER" id="PTHR31616">
    <property type="entry name" value="TREHALASE"/>
    <property type="match status" value="1"/>
</dbReference>
<dbReference type="InterPro" id="IPR046966">
    <property type="entry name" value="Glucoamylase_active_site"/>
</dbReference>
<dbReference type="GO" id="GO:0016757">
    <property type="term" value="F:glycosyltransferase activity"/>
    <property type="evidence" value="ECO:0007669"/>
    <property type="project" value="UniProtKB-ARBA"/>
</dbReference>
<dbReference type="Proteomes" id="UP000005522">
    <property type="component" value="Chromosome"/>
</dbReference>
<dbReference type="InterPro" id="IPR014718">
    <property type="entry name" value="GH-type_carb-bd"/>
</dbReference>
<dbReference type="KEGG" id="acz:Acaty_c1210"/>
<dbReference type="PANTHER" id="PTHR31616:SF0">
    <property type="entry name" value="GLUCAN 1,4-ALPHA-GLUCOSIDASE"/>
    <property type="match status" value="1"/>
</dbReference>
<feature type="domain" description="Glucodextranase N-terminal" evidence="6">
    <location>
        <begin position="14"/>
        <end position="272"/>
    </location>
</feature>
<evidence type="ECO:0000313" key="8">
    <source>
        <dbReference type="Proteomes" id="UP000005522"/>
    </source>
</evidence>
<dbReference type="Pfam" id="PF09137">
    <property type="entry name" value="Glucodextran_N"/>
    <property type="match status" value="1"/>
</dbReference>
<protein>
    <submittedName>
        <fullName evidence="7">Glucoamylase</fullName>
        <ecNumber evidence="7">3.2.1.3</ecNumber>
    </submittedName>
</protein>
<comment type="similarity">
    <text evidence="1">Belongs to the glycosyl hydrolase 15 family.</text>
</comment>
<evidence type="ECO:0000256" key="2">
    <source>
        <dbReference type="ARBA" id="ARBA00022801"/>
    </source>
</evidence>
<dbReference type="HOGENOM" id="CLU_010471_0_0_6"/>
<dbReference type="EC" id="3.2.1.3" evidence="7"/>
<dbReference type="Gene3D" id="2.70.98.10">
    <property type="match status" value="1"/>
</dbReference>
<dbReference type="GO" id="GO:0005975">
    <property type="term" value="P:carbohydrate metabolic process"/>
    <property type="evidence" value="ECO:0007669"/>
    <property type="project" value="InterPro"/>
</dbReference>
<proteinExistence type="inferred from homology"/>
<feature type="region of interest" description="Disordered" evidence="4">
    <location>
        <begin position="1"/>
        <end position="21"/>
    </location>
</feature>
<sequence>MATEEVPMSATEPAPHAQSSHPVWATAQKSLVGTALGPSRLWFTIGRGIVTEVFYPRIDVPAIRDLGFLISDGDGFWLEIKTNPNWNQSLADSQVPLPVIEHLHERFRLRFSVVADPKRDVLLLDYDLEAEPSLQCFALCAARLGGDATANRAWTGEWEGRELLWAEQGPFGLALLCRDAEGKPAYGRRSVGEVGASDLWQDFAQHSGVMTWHYDAAGPGEVAMAGELPHRGTLALGLGTSKEAAATNAWASLTQGFAEIREQYQGAWLQWHSMHKTPRGFRRRFSPAMQNLYRRSKNVLKVHADRTFPGALVASLSVPWGEASSSRGGYHLVWSRDLVESAGAALAAGMVEEAREVLCYLISTQQADGHWLQNQWLGGKPFWQGIQLDEAGFPVILAALLRDQGALGEILVDDMVRRALAFILREGPTTGQDRWEEDAGVNPFTLAVVIAALIEGAEFLGGKAGACAQMVADYWNARLEDWTFVRDTELARVHGVRGYYLRIAPEDILVQDGAKDEWVQIKNRAHDPHLPASEQVATDFLQLVRFGLRTADDPHIVDSVKVMDAVLRCDTPNGPVWHRYNGDGYGEHADGSPFDGTGIGRGWPLLVGERGHYALLAGEDVRPYLQTMTAMTGVGGLLPEQVWDRDPIPEKGLFPGQPSGSAMPLVWAHGEFIKLCHSVVAKMPVDRPSATWARYQGKRPELSYRLWRLRQRPRRLRVGQELRVLLHRPFRVHWGINGWREIQDTVSEDWDLGQVAFLATEKLPVGTELQWTIQWQDDGSWLGEDFSLSVVEAEDAEH</sequence>
<gene>
    <name evidence="7" type="ORF">Acaty_c1210</name>
</gene>
<dbReference type="EMBL" id="CP005986">
    <property type="protein sequence ID" value="AIA55078.1"/>
    <property type="molecule type" value="Genomic_DNA"/>
</dbReference>
<evidence type="ECO:0000313" key="7">
    <source>
        <dbReference type="EMBL" id="AIA55078.1"/>
    </source>
</evidence>
<dbReference type="InterPro" id="IPR015220">
    <property type="entry name" value="Glucodextranase_N"/>
</dbReference>